<comment type="similarity">
    <text evidence="3 11">Belongs to the peptidase M18 family.</text>
</comment>
<dbReference type="SUPFAM" id="SSF53187">
    <property type="entry name" value="Zn-dependent exopeptidases"/>
    <property type="match status" value="1"/>
</dbReference>
<evidence type="ECO:0000256" key="12">
    <source>
        <dbReference type="SAM" id="MobiDB-lite"/>
    </source>
</evidence>
<keyword evidence="6 11" id="KW-0645">Protease</keyword>
<evidence type="ECO:0000256" key="3">
    <source>
        <dbReference type="ARBA" id="ARBA00008290"/>
    </source>
</evidence>
<dbReference type="CDD" id="cd05658">
    <property type="entry name" value="M18_DAP"/>
    <property type="match status" value="1"/>
</dbReference>
<dbReference type="InterPro" id="IPR023358">
    <property type="entry name" value="Peptidase_M18_dom2"/>
</dbReference>
<evidence type="ECO:0000256" key="11">
    <source>
        <dbReference type="RuleBase" id="RU004386"/>
    </source>
</evidence>
<comment type="catalytic activity">
    <reaction evidence="1">
        <text>Release of an N-terminal aspartate or glutamate from a peptide, with a preference for aspartate.</text>
        <dbReference type="EC" id="3.4.11.21"/>
    </reaction>
</comment>
<dbReference type="GO" id="GO:0005737">
    <property type="term" value="C:cytoplasm"/>
    <property type="evidence" value="ECO:0007669"/>
    <property type="project" value="UniProtKB-ARBA"/>
</dbReference>
<dbReference type="GO" id="GO:0008270">
    <property type="term" value="F:zinc ion binding"/>
    <property type="evidence" value="ECO:0007669"/>
    <property type="project" value="InterPro"/>
</dbReference>
<dbReference type="GO" id="GO:0004177">
    <property type="term" value="F:aminopeptidase activity"/>
    <property type="evidence" value="ECO:0007669"/>
    <property type="project" value="UniProtKB-KW"/>
</dbReference>
<accession>A0A061SLC2</accession>
<keyword evidence="7 11" id="KW-0479">Metal-binding</keyword>
<dbReference type="AlphaFoldDB" id="A0A061SLC2"/>
<dbReference type="FunFam" id="2.30.250.10:FF:000001">
    <property type="entry name" value="Aspartyl aminopeptidase 1"/>
    <property type="match status" value="1"/>
</dbReference>
<dbReference type="PANTHER" id="PTHR28570">
    <property type="entry name" value="ASPARTYL AMINOPEPTIDASE"/>
    <property type="match status" value="1"/>
</dbReference>
<protein>
    <recommendedName>
        <fullName evidence="4">aspartyl aminopeptidase</fullName>
        <ecNumber evidence="4">3.4.11.21</ecNumber>
    </recommendedName>
</protein>
<evidence type="ECO:0000256" key="8">
    <source>
        <dbReference type="ARBA" id="ARBA00022801"/>
    </source>
</evidence>
<evidence type="ECO:0000313" key="13">
    <source>
        <dbReference type="EMBL" id="JAC83655.1"/>
    </source>
</evidence>
<dbReference type="PRINTS" id="PR00932">
    <property type="entry name" value="AMINO1PTASE"/>
</dbReference>
<dbReference type="NCBIfam" id="NF002759">
    <property type="entry name" value="PRK02813.1"/>
    <property type="match status" value="1"/>
</dbReference>
<dbReference type="Gene3D" id="3.40.630.10">
    <property type="entry name" value="Zn peptidases"/>
    <property type="match status" value="1"/>
</dbReference>
<evidence type="ECO:0000256" key="5">
    <source>
        <dbReference type="ARBA" id="ARBA00022438"/>
    </source>
</evidence>
<keyword evidence="10 11" id="KW-0482">Metalloprotease</keyword>
<keyword evidence="9 11" id="KW-0862">Zinc</keyword>
<dbReference type="MEROPS" id="M18.A02"/>
<evidence type="ECO:0000256" key="4">
    <source>
        <dbReference type="ARBA" id="ARBA00011965"/>
    </source>
</evidence>
<keyword evidence="5 11" id="KW-0031">Aminopeptidase</keyword>
<dbReference type="EC" id="3.4.11.21" evidence="4"/>
<keyword evidence="8 11" id="KW-0378">Hydrolase</keyword>
<comment type="cofactor">
    <cofactor evidence="2">
        <name>Zn(2+)</name>
        <dbReference type="ChEBI" id="CHEBI:29105"/>
    </cofactor>
</comment>
<dbReference type="SUPFAM" id="SSF101821">
    <property type="entry name" value="Aminopeptidase/glucanase lid domain"/>
    <property type="match status" value="1"/>
</dbReference>
<evidence type="ECO:0000256" key="1">
    <source>
        <dbReference type="ARBA" id="ARBA00001335"/>
    </source>
</evidence>
<evidence type="ECO:0000256" key="6">
    <source>
        <dbReference type="ARBA" id="ARBA00022670"/>
    </source>
</evidence>
<sequence>MVSKKTKRGESRSQILKKPKASTDDSVDTSKYVADPSEAQRMLNFINESWTAYHAVEEAAKRLEAAGFQLIRERDAWNLQPGGRYYFTRNQSTIVAFAVGEKYKPGNGFYMVGAHTDSPCLKLKPISKYEKSKHTMVNVETYGGGLWTTWFDRDLSVAGRVLVKQSDGSLSHRLVKVDEPILRIPMLAIHLNREIATSGFNPNAQQHLTPVLATAVKDACNAPSNEGKSSASGERHGTTLLKILATKLGCAPEDILDLELNVCDVQPGTIGGAHGEFVFVGRLDNLAMSYCSLTALIGSTAPEMLEEEEGVRAIALFDHEEVGSSSAQGAGGPVMLDTIQRVATTLGGGEEGVVIRALQRSFLVSADMAHSLHPNYSDRHDPQHQPKFHEGIVIKHNANQRYATNAVSAGLFREVAARRGIPVQEFAIRSDLACGSTIGPILASGMGVRTVDVGAPQLAMHSIREMMGVDDVSHCVNHFKAFFQDFSKLDASLDVDGIAPPKIQGTIDDVPCGNIA</sequence>
<dbReference type="EMBL" id="GBEZ01001308">
    <property type="protein sequence ID" value="JAC83655.1"/>
    <property type="molecule type" value="Transcribed_RNA"/>
</dbReference>
<dbReference type="Gene3D" id="2.30.250.10">
    <property type="entry name" value="Aminopeptidase i, Domain 2"/>
    <property type="match status" value="1"/>
</dbReference>
<name>A0A061SLC2_9CHLO</name>
<organism evidence="13">
    <name type="scientific">Tetraselmis sp. GSL018</name>
    <dbReference type="NCBI Taxonomy" id="582737"/>
    <lineage>
        <taxon>Eukaryota</taxon>
        <taxon>Viridiplantae</taxon>
        <taxon>Chlorophyta</taxon>
        <taxon>core chlorophytes</taxon>
        <taxon>Chlorodendrophyceae</taxon>
        <taxon>Chlorodendrales</taxon>
        <taxon>Chlorodendraceae</taxon>
        <taxon>Tetraselmis</taxon>
    </lineage>
</organism>
<evidence type="ECO:0000256" key="10">
    <source>
        <dbReference type="ARBA" id="ARBA00023049"/>
    </source>
</evidence>
<evidence type="ECO:0000256" key="9">
    <source>
        <dbReference type="ARBA" id="ARBA00022833"/>
    </source>
</evidence>
<reference evidence="13" key="1">
    <citation type="submission" date="2014-05" db="EMBL/GenBank/DDBJ databases">
        <title>The transcriptome of the halophilic microalga Tetraselmis sp. GSL018 isolated from the Great Salt Lake, Utah.</title>
        <authorList>
            <person name="Jinkerson R.E."/>
            <person name="D'Adamo S."/>
            <person name="Posewitz M.C."/>
        </authorList>
    </citation>
    <scope>NUCLEOTIDE SEQUENCE</scope>
    <source>
        <strain evidence="13">GSL018</strain>
    </source>
</reference>
<dbReference type="InterPro" id="IPR001948">
    <property type="entry name" value="Peptidase_M18"/>
</dbReference>
<gene>
    <name evidence="13" type="primary">DNPEP</name>
    <name evidence="13" type="ORF">TSPGSL018_2825</name>
</gene>
<dbReference type="PANTHER" id="PTHR28570:SF3">
    <property type="entry name" value="ASPARTYL AMINOPEPTIDASE"/>
    <property type="match status" value="1"/>
</dbReference>
<evidence type="ECO:0000256" key="2">
    <source>
        <dbReference type="ARBA" id="ARBA00001947"/>
    </source>
</evidence>
<proteinExistence type="inferred from homology"/>
<dbReference type="Pfam" id="PF02127">
    <property type="entry name" value="Peptidase_M18"/>
    <property type="match status" value="1"/>
</dbReference>
<feature type="region of interest" description="Disordered" evidence="12">
    <location>
        <begin position="1"/>
        <end position="31"/>
    </location>
</feature>
<dbReference type="GO" id="GO:0008237">
    <property type="term" value="F:metallopeptidase activity"/>
    <property type="evidence" value="ECO:0007669"/>
    <property type="project" value="UniProtKB-KW"/>
</dbReference>
<dbReference type="GO" id="GO:0006508">
    <property type="term" value="P:proteolysis"/>
    <property type="evidence" value="ECO:0007669"/>
    <property type="project" value="UniProtKB-KW"/>
</dbReference>
<evidence type="ECO:0000256" key="7">
    <source>
        <dbReference type="ARBA" id="ARBA00022723"/>
    </source>
</evidence>